<evidence type="ECO:0000256" key="1">
    <source>
        <dbReference type="ARBA" id="ARBA00004651"/>
    </source>
</evidence>
<keyword evidence="5 8" id="KW-0812">Transmembrane</keyword>
<feature type="transmembrane region" description="Helical" evidence="8">
    <location>
        <begin position="322"/>
        <end position="341"/>
    </location>
</feature>
<feature type="transmembrane region" description="Helical" evidence="8">
    <location>
        <begin position="130"/>
        <end position="151"/>
    </location>
</feature>
<evidence type="ECO:0000256" key="7">
    <source>
        <dbReference type="ARBA" id="ARBA00023136"/>
    </source>
</evidence>
<organism evidence="9 10">
    <name type="scientific">Paenibacillus segetis</name>
    <dbReference type="NCBI Taxonomy" id="1325360"/>
    <lineage>
        <taxon>Bacteria</taxon>
        <taxon>Bacillati</taxon>
        <taxon>Bacillota</taxon>
        <taxon>Bacilli</taxon>
        <taxon>Bacillales</taxon>
        <taxon>Paenibacillaceae</taxon>
        <taxon>Paenibacillus</taxon>
    </lineage>
</organism>
<keyword evidence="10" id="KW-1185">Reference proteome</keyword>
<reference evidence="10" key="1">
    <citation type="journal article" date="2019" name="Int. J. Syst. Evol. Microbiol.">
        <title>The Global Catalogue of Microorganisms (GCM) 10K type strain sequencing project: providing services to taxonomists for standard genome sequencing and annotation.</title>
        <authorList>
            <consortium name="The Broad Institute Genomics Platform"/>
            <consortium name="The Broad Institute Genome Sequencing Center for Infectious Disease"/>
            <person name="Wu L."/>
            <person name="Ma J."/>
        </authorList>
    </citation>
    <scope>NUCLEOTIDE SEQUENCE [LARGE SCALE GENOMIC DNA]</scope>
    <source>
        <strain evidence="10">CGMCC 1.12769</strain>
    </source>
</reference>
<feature type="transmembrane region" description="Helical" evidence="8">
    <location>
        <begin position="73"/>
        <end position="90"/>
    </location>
</feature>
<dbReference type="Pfam" id="PF01032">
    <property type="entry name" value="FecCD"/>
    <property type="match status" value="1"/>
</dbReference>
<evidence type="ECO:0000256" key="4">
    <source>
        <dbReference type="ARBA" id="ARBA00022475"/>
    </source>
</evidence>
<comment type="caution">
    <text evidence="9">The sequence shown here is derived from an EMBL/GenBank/DDBJ whole genome shotgun (WGS) entry which is preliminary data.</text>
</comment>
<dbReference type="SUPFAM" id="SSF81345">
    <property type="entry name" value="ABC transporter involved in vitamin B12 uptake, BtuC"/>
    <property type="match status" value="1"/>
</dbReference>
<dbReference type="RefSeq" id="WP_188541954.1">
    <property type="nucleotide sequence ID" value="NZ_BMFT01000004.1"/>
</dbReference>
<dbReference type="CDD" id="cd06550">
    <property type="entry name" value="TM_ABC_iron-siderophores_like"/>
    <property type="match status" value="1"/>
</dbReference>
<proteinExistence type="inferred from homology"/>
<dbReference type="PANTHER" id="PTHR30472:SF64">
    <property type="entry name" value="IRON(3+)-HYDROXAMATE IMPORT SYSTEM PERMEASE PROTEIN FHUG"/>
    <property type="match status" value="1"/>
</dbReference>
<keyword evidence="7 8" id="KW-0472">Membrane</keyword>
<feature type="transmembrane region" description="Helical" evidence="8">
    <location>
        <begin position="102"/>
        <end position="124"/>
    </location>
</feature>
<dbReference type="EMBL" id="BMFT01000004">
    <property type="protein sequence ID" value="GGH36348.1"/>
    <property type="molecule type" value="Genomic_DNA"/>
</dbReference>
<dbReference type="InterPro" id="IPR037294">
    <property type="entry name" value="ABC_BtuC-like"/>
</dbReference>
<evidence type="ECO:0000256" key="3">
    <source>
        <dbReference type="ARBA" id="ARBA00022448"/>
    </source>
</evidence>
<feature type="transmembrane region" description="Helical" evidence="8">
    <location>
        <begin position="20"/>
        <end position="44"/>
    </location>
</feature>
<accession>A0ABQ1YRS4</accession>
<dbReference type="InterPro" id="IPR000522">
    <property type="entry name" value="ABC_transptr_permease_BtuC"/>
</dbReference>
<sequence>MIRESIPEALKIRQKSTGWLVMTVLGLLIIAMFVLSMNTGFIHLSPLELWETLLGHGTAKQELILLQFRLPRIVISVLVGAGLALSGCIMQGISRNALADSGILGINAGAGLVVVLFVSTYSITAEVPKFALPFLALLGGGATAALIYTLSYRRDGGIQPTRLILTGIAVGAGISSAMIVLMLKLSEQNYKLVSLWLAGNISGVTWRDVVSLLPWIVILIPYVFTKSRFLNVLSLGEARAKGLGVSVSREQLKLLAVAVGLAASSVSVSGGIGFVGLIGPHLARRLVGSRHELLLPTSALIGSLLVITADTLGRWVLQPTEIPTGLVVAIIGSPYFLYLLAKAKN</sequence>
<evidence type="ECO:0000256" key="6">
    <source>
        <dbReference type="ARBA" id="ARBA00022989"/>
    </source>
</evidence>
<keyword evidence="3" id="KW-0813">Transport</keyword>
<comment type="subcellular location">
    <subcellularLocation>
        <location evidence="1">Cell membrane</location>
        <topology evidence="1">Multi-pass membrane protein</topology>
    </subcellularLocation>
</comment>
<dbReference type="Proteomes" id="UP000659344">
    <property type="component" value="Unassembled WGS sequence"/>
</dbReference>
<protein>
    <submittedName>
        <fullName evidence="9">Iron ABC transporter permease</fullName>
    </submittedName>
</protein>
<name>A0ABQ1YRS4_9BACL</name>
<feature type="transmembrane region" description="Helical" evidence="8">
    <location>
        <begin position="205"/>
        <end position="224"/>
    </location>
</feature>
<evidence type="ECO:0000256" key="5">
    <source>
        <dbReference type="ARBA" id="ARBA00022692"/>
    </source>
</evidence>
<evidence type="ECO:0000256" key="8">
    <source>
        <dbReference type="SAM" id="Phobius"/>
    </source>
</evidence>
<evidence type="ECO:0000313" key="9">
    <source>
        <dbReference type="EMBL" id="GGH36348.1"/>
    </source>
</evidence>
<dbReference type="Gene3D" id="1.10.3470.10">
    <property type="entry name" value="ABC transporter involved in vitamin B12 uptake, BtuC"/>
    <property type="match status" value="1"/>
</dbReference>
<keyword evidence="6 8" id="KW-1133">Transmembrane helix</keyword>
<dbReference type="PANTHER" id="PTHR30472">
    <property type="entry name" value="FERRIC ENTEROBACTIN TRANSPORT SYSTEM PERMEASE PROTEIN"/>
    <property type="match status" value="1"/>
</dbReference>
<gene>
    <name evidence="9" type="primary">fhuG2</name>
    <name evidence="9" type="ORF">GCM10008013_43170</name>
</gene>
<keyword evidence="4" id="KW-1003">Cell membrane</keyword>
<evidence type="ECO:0000256" key="2">
    <source>
        <dbReference type="ARBA" id="ARBA00007935"/>
    </source>
</evidence>
<comment type="similarity">
    <text evidence="2">Belongs to the binding-protein-dependent transport system permease family. FecCD subfamily.</text>
</comment>
<evidence type="ECO:0000313" key="10">
    <source>
        <dbReference type="Proteomes" id="UP000659344"/>
    </source>
</evidence>
<feature type="transmembrane region" description="Helical" evidence="8">
    <location>
        <begin position="163"/>
        <end position="185"/>
    </location>
</feature>